<dbReference type="GO" id="GO:0016405">
    <property type="term" value="F:CoA-ligase activity"/>
    <property type="evidence" value="ECO:0007669"/>
    <property type="project" value="TreeGrafter"/>
</dbReference>
<organism evidence="7 8">
    <name type="scientific">Zophobas morio</name>
    <dbReference type="NCBI Taxonomy" id="2755281"/>
    <lineage>
        <taxon>Eukaryota</taxon>
        <taxon>Metazoa</taxon>
        <taxon>Ecdysozoa</taxon>
        <taxon>Arthropoda</taxon>
        <taxon>Hexapoda</taxon>
        <taxon>Insecta</taxon>
        <taxon>Pterygota</taxon>
        <taxon>Neoptera</taxon>
        <taxon>Endopterygota</taxon>
        <taxon>Coleoptera</taxon>
        <taxon>Polyphaga</taxon>
        <taxon>Cucujiformia</taxon>
        <taxon>Tenebrionidae</taxon>
        <taxon>Zophobas</taxon>
    </lineage>
</organism>
<accession>A0AA38I4P2</accession>
<feature type="domain" description="AMP-dependent synthetase/ligase" evidence="5">
    <location>
        <begin position="46"/>
        <end position="414"/>
    </location>
</feature>
<comment type="similarity">
    <text evidence="2">Belongs to the ATP-dependent AMP-binding enzyme family.</text>
</comment>
<dbReference type="InterPro" id="IPR020845">
    <property type="entry name" value="AMP-binding_CS"/>
</dbReference>
<dbReference type="Pfam" id="PF13193">
    <property type="entry name" value="AMP-binding_C"/>
    <property type="match status" value="1"/>
</dbReference>
<dbReference type="Pfam" id="PF00501">
    <property type="entry name" value="AMP-binding"/>
    <property type="match status" value="1"/>
</dbReference>
<dbReference type="Proteomes" id="UP001168821">
    <property type="component" value="Unassembled WGS sequence"/>
</dbReference>
<dbReference type="SUPFAM" id="SSF56801">
    <property type="entry name" value="Acetyl-CoA synthetase-like"/>
    <property type="match status" value="1"/>
</dbReference>
<evidence type="ECO:0008006" key="9">
    <source>
        <dbReference type="Google" id="ProtNLM"/>
    </source>
</evidence>
<dbReference type="PANTHER" id="PTHR24096:SF149">
    <property type="entry name" value="AMP-BINDING DOMAIN-CONTAINING PROTEIN-RELATED"/>
    <property type="match status" value="1"/>
</dbReference>
<keyword evidence="4" id="KW-0576">Peroxisome</keyword>
<evidence type="ECO:0000256" key="4">
    <source>
        <dbReference type="ARBA" id="ARBA00023140"/>
    </source>
</evidence>
<evidence type="ECO:0000313" key="8">
    <source>
        <dbReference type="Proteomes" id="UP001168821"/>
    </source>
</evidence>
<evidence type="ECO:0000256" key="2">
    <source>
        <dbReference type="ARBA" id="ARBA00006432"/>
    </source>
</evidence>
<dbReference type="AlphaFoldDB" id="A0AA38I4P2"/>
<dbReference type="Gene3D" id="2.30.38.10">
    <property type="entry name" value="Luciferase, Domain 3"/>
    <property type="match status" value="1"/>
</dbReference>
<protein>
    <recommendedName>
        <fullName evidence="9">Luciferin 4-monooxygenase</fullName>
    </recommendedName>
</protein>
<comment type="subcellular location">
    <subcellularLocation>
        <location evidence="1">Peroxisome</location>
    </subcellularLocation>
</comment>
<proteinExistence type="inferred from homology"/>
<evidence type="ECO:0000256" key="3">
    <source>
        <dbReference type="ARBA" id="ARBA00022598"/>
    </source>
</evidence>
<evidence type="ECO:0000256" key="1">
    <source>
        <dbReference type="ARBA" id="ARBA00004275"/>
    </source>
</evidence>
<dbReference type="InterPro" id="IPR000873">
    <property type="entry name" value="AMP-dep_synth/lig_dom"/>
</dbReference>
<name>A0AA38I4P2_9CUCU</name>
<evidence type="ECO:0000259" key="5">
    <source>
        <dbReference type="Pfam" id="PF00501"/>
    </source>
</evidence>
<dbReference type="InterPro" id="IPR025110">
    <property type="entry name" value="AMP-bd_C"/>
</dbReference>
<dbReference type="GO" id="GO:0005777">
    <property type="term" value="C:peroxisome"/>
    <property type="evidence" value="ECO:0007669"/>
    <property type="project" value="UniProtKB-SubCell"/>
</dbReference>
<comment type="caution">
    <text evidence="7">The sequence shown here is derived from an EMBL/GenBank/DDBJ whole genome shotgun (WGS) entry which is preliminary data.</text>
</comment>
<evidence type="ECO:0000313" key="7">
    <source>
        <dbReference type="EMBL" id="KAJ3650983.1"/>
    </source>
</evidence>
<keyword evidence="8" id="KW-1185">Reference proteome</keyword>
<dbReference type="Gene3D" id="3.40.50.980">
    <property type="match status" value="2"/>
</dbReference>
<dbReference type="PROSITE" id="PS00455">
    <property type="entry name" value="AMP_BINDING"/>
    <property type="match status" value="1"/>
</dbReference>
<dbReference type="EMBL" id="JALNTZ010000005">
    <property type="protein sequence ID" value="KAJ3650983.1"/>
    <property type="molecule type" value="Genomic_DNA"/>
</dbReference>
<reference evidence="7" key="1">
    <citation type="journal article" date="2023" name="G3 (Bethesda)">
        <title>Whole genome assemblies of Zophobas morio and Tenebrio molitor.</title>
        <authorList>
            <person name="Kaur S."/>
            <person name="Stinson S.A."/>
            <person name="diCenzo G.C."/>
        </authorList>
    </citation>
    <scope>NUCLEOTIDE SEQUENCE</scope>
    <source>
        <strain evidence="7">QUZm001</strain>
    </source>
</reference>
<keyword evidence="3" id="KW-0436">Ligase</keyword>
<dbReference type="PANTHER" id="PTHR24096">
    <property type="entry name" value="LONG-CHAIN-FATTY-ACID--COA LIGASE"/>
    <property type="match status" value="1"/>
</dbReference>
<dbReference type="InterPro" id="IPR045851">
    <property type="entry name" value="AMP-bd_C_sf"/>
</dbReference>
<gene>
    <name evidence="7" type="ORF">Zmor_017053</name>
</gene>
<feature type="domain" description="AMP-binding enzyme C-terminal" evidence="6">
    <location>
        <begin position="465"/>
        <end position="540"/>
    </location>
</feature>
<evidence type="ECO:0000259" key="6">
    <source>
        <dbReference type="Pfam" id="PF13193"/>
    </source>
</evidence>
<sequence>MTFSFRHTLSIVGCQKQNPKIIIVPPKTSQFPPESAGKLFLDRLKTHKPDAVAFLEITTDISCTYGDLVTKSVNFAINLRRTLGIVPHDTVAILGNYSHKFWVAALACLYLAAPFHLLNPEYTIYELKRYLMMSEPKVVICSKQAVPNFQSLRDECTFIQSIVVCDDDDDDDNGNSAVILFKDLVRDNQDVSFEPEKVTDIDDRVAFIVNSSGTTGLPKAVMVTHANLRLNISHAEDPDLYPYHSKSVLLHVMFFHHIHGFNTCACALHQGIKMVITDTNCSPETYLGCIEKYKVNKLFVVPIMVDQLATNPLVDQHDVSSVEEIYSAGSTLPHPIHDKVLKKFKIKSVRQIYGATEIGAAVCISPLGSFIPGSCGKVTPGNSLKIVDINTGELLGYNQRGEICVKAATMKGYLKDPESMRAAYDADGFYRTGDVGYYDEDLNVYIIDRLSDIIKYESHQVPPAELEDILLKHPAIKDVAVIGKPDRKGELAVAFVVKKEGMDVGEEEIVEFVKKFVTEEKWLHGGVRFVDNIPRNRSGKIGRKDLRQLLEKELK</sequence>
<dbReference type="Gene3D" id="3.30.300.30">
    <property type="match status" value="1"/>
</dbReference>
<dbReference type="FunFam" id="3.30.300.30:FF:000007">
    <property type="entry name" value="4-coumarate--CoA ligase 2"/>
    <property type="match status" value="1"/>
</dbReference>